<dbReference type="RefSeq" id="WP_255845164.1">
    <property type="nucleotide sequence ID" value="NZ_CP094358.1"/>
</dbReference>
<sequence length="118" mass="14069">MKYFLIKAFKNKTDDIFGIKPTDDFILFTAFGLKDLENSLKGISARGYKMRKKETLSRRLKEWGGFEIRSIFGMIMFEVKEINFKPIVKKNINYYNKSRQKNFNLKVTDLKYWKSSDN</sequence>
<reference evidence="1" key="1">
    <citation type="submission" date="2022-03" db="EMBL/GenBank/DDBJ databases">
        <title>Description of Abyssus ytuae gen. nov., sp. nov., a novel member of the family Flavobacteriaceae isolated from the sediment of Mariana Trench.</title>
        <authorList>
            <person name="Zhang J."/>
            <person name="Xu X."/>
        </authorList>
    </citation>
    <scope>NUCLEOTIDE SEQUENCE</scope>
    <source>
        <strain evidence="1">MT3330</strain>
    </source>
</reference>
<keyword evidence="2" id="KW-1185">Reference proteome</keyword>
<evidence type="ECO:0000313" key="1">
    <source>
        <dbReference type="EMBL" id="UOB18597.1"/>
    </source>
</evidence>
<accession>A0A9E7CUK7</accession>
<name>A0A9E7CUK7_9FLAO</name>
<protein>
    <submittedName>
        <fullName evidence="1">Uncharacterized protein</fullName>
    </submittedName>
</protein>
<dbReference type="KEGG" id="fbm:MQE35_04735"/>
<dbReference type="AlphaFoldDB" id="A0A9E7CUK7"/>
<dbReference type="Proteomes" id="UP000831290">
    <property type="component" value="Chromosome"/>
</dbReference>
<proteinExistence type="predicted"/>
<dbReference type="EMBL" id="CP094358">
    <property type="protein sequence ID" value="UOB18597.1"/>
    <property type="molecule type" value="Genomic_DNA"/>
</dbReference>
<organism evidence="1 2">
    <name type="scientific">Abyssalbus ytuae</name>
    <dbReference type="NCBI Taxonomy" id="2926907"/>
    <lineage>
        <taxon>Bacteria</taxon>
        <taxon>Pseudomonadati</taxon>
        <taxon>Bacteroidota</taxon>
        <taxon>Flavobacteriia</taxon>
        <taxon>Flavobacteriales</taxon>
        <taxon>Flavobacteriaceae</taxon>
        <taxon>Abyssalbus</taxon>
    </lineage>
</organism>
<gene>
    <name evidence="1" type="ORF">MQE35_04735</name>
</gene>
<evidence type="ECO:0000313" key="2">
    <source>
        <dbReference type="Proteomes" id="UP000831290"/>
    </source>
</evidence>